<protein>
    <submittedName>
        <fullName evidence="1">DUF3293 domain-containing protein</fullName>
    </submittedName>
</protein>
<proteinExistence type="predicted"/>
<comment type="caution">
    <text evidence="1">The sequence shown here is derived from an EMBL/GenBank/DDBJ whole genome shotgun (WGS) entry which is preliminary data.</text>
</comment>
<evidence type="ECO:0000313" key="2">
    <source>
        <dbReference type="Proteomes" id="UP001595961"/>
    </source>
</evidence>
<dbReference type="Pfam" id="PF11697">
    <property type="entry name" value="DUF3293"/>
    <property type="match status" value="1"/>
</dbReference>
<organism evidence="1 2">
    <name type="scientific">Dyella halodurans</name>
    <dbReference type="NCBI Taxonomy" id="1920171"/>
    <lineage>
        <taxon>Bacteria</taxon>
        <taxon>Pseudomonadati</taxon>
        <taxon>Pseudomonadota</taxon>
        <taxon>Gammaproteobacteria</taxon>
        <taxon>Lysobacterales</taxon>
        <taxon>Rhodanobacteraceae</taxon>
        <taxon>Dyella</taxon>
    </lineage>
</organism>
<dbReference type="InterPro" id="IPR021710">
    <property type="entry name" value="DUF3293"/>
</dbReference>
<reference evidence="2" key="1">
    <citation type="journal article" date="2019" name="Int. J. Syst. Evol. Microbiol.">
        <title>The Global Catalogue of Microorganisms (GCM) 10K type strain sequencing project: providing services to taxonomists for standard genome sequencing and annotation.</title>
        <authorList>
            <consortium name="The Broad Institute Genomics Platform"/>
            <consortium name="The Broad Institute Genome Sequencing Center for Infectious Disease"/>
            <person name="Wu L."/>
            <person name="Ma J."/>
        </authorList>
    </citation>
    <scope>NUCLEOTIDE SEQUENCE [LARGE SCALE GENOMIC DNA]</scope>
    <source>
        <strain evidence="2">CCM 4481</strain>
    </source>
</reference>
<name>A0ABV9C0F6_9GAMM</name>
<dbReference type="EMBL" id="JBHSGA010000013">
    <property type="protein sequence ID" value="MFC4526443.1"/>
    <property type="molecule type" value="Genomic_DNA"/>
</dbReference>
<dbReference type="RefSeq" id="WP_266151190.1">
    <property type="nucleotide sequence ID" value="NZ_CP064028.1"/>
</dbReference>
<evidence type="ECO:0000313" key="1">
    <source>
        <dbReference type="EMBL" id="MFC4526443.1"/>
    </source>
</evidence>
<keyword evidence="2" id="KW-1185">Reference proteome</keyword>
<dbReference type="Proteomes" id="UP001595961">
    <property type="component" value="Unassembled WGS sequence"/>
</dbReference>
<sequence length="141" mass="15310">MDEALLAAYRATAYRVRLPGGGRATIRIDLPLPDPLPDWVGDLHWGFITAWNPRSQQRARPDNRCAQRKLLGAVQEHAATIAVHAAIGVGGDGWKEPSLFVIGPDPDLLDRLAQRFGQNAYVHGQGHAAAQLRLIALPDGP</sequence>
<accession>A0ABV9C0F6</accession>
<gene>
    <name evidence="1" type="ORF">ACFO5W_07295</name>
</gene>